<name>A0A368VCN7_9BACT</name>
<keyword evidence="1" id="KW-1133">Transmembrane helix</keyword>
<dbReference type="RefSeq" id="WP_114436308.1">
    <property type="nucleotide sequence ID" value="NZ_QPIZ01000002.1"/>
</dbReference>
<proteinExistence type="predicted"/>
<gene>
    <name evidence="2" type="ORF">DFO77_102202</name>
</gene>
<evidence type="ECO:0000313" key="3">
    <source>
        <dbReference type="Proteomes" id="UP000252733"/>
    </source>
</evidence>
<organism evidence="2 3">
    <name type="scientific">Marinilabilia salmonicolor</name>
    <dbReference type="NCBI Taxonomy" id="989"/>
    <lineage>
        <taxon>Bacteria</taxon>
        <taxon>Pseudomonadati</taxon>
        <taxon>Bacteroidota</taxon>
        <taxon>Bacteroidia</taxon>
        <taxon>Marinilabiliales</taxon>
        <taxon>Marinilabiliaceae</taxon>
        <taxon>Marinilabilia</taxon>
    </lineage>
</organism>
<dbReference type="EMBL" id="QPIZ01000002">
    <property type="protein sequence ID" value="RCW39047.1"/>
    <property type="molecule type" value="Genomic_DNA"/>
</dbReference>
<keyword evidence="1" id="KW-0812">Transmembrane</keyword>
<feature type="transmembrane region" description="Helical" evidence="1">
    <location>
        <begin position="116"/>
        <end position="134"/>
    </location>
</feature>
<keyword evidence="1" id="KW-0472">Membrane</keyword>
<feature type="transmembrane region" description="Helical" evidence="1">
    <location>
        <begin position="92"/>
        <end position="110"/>
    </location>
</feature>
<dbReference type="AlphaFoldDB" id="A0A368VCN7"/>
<sequence length="154" mass="17257">MKIKELKKRPEIDQSKNQMRAHAQLDKLLTELKKRELPVETVMSINNEIDQFNSVSTPDKGLIKQIKKTQSDILKLIETNHQLVTKNHYQNTWMTVGMAAFGLPLGVVFGTSLGNMALLAIGLPIGMVVGMVVGSEKDKKAFKEGRQIDLEIKD</sequence>
<evidence type="ECO:0000256" key="1">
    <source>
        <dbReference type="SAM" id="Phobius"/>
    </source>
</evidence>
<accession>A0A368VCN7</accession>
<evidence type="ECO:0000313" key="2">
    <source>
        <dbReference type="EMBL" id="RCW39047.1"/>
    </source>
</evidence>
<reference evidence="2 3" key="1">
    <citation type="submission" date="2018-07" db="EMBL/GenBank/DDBJ databases">
        <title>Freshwater and sediment microbial communities from various areas in North America, analyzing microbe dynamics in response to fracking.</title>
        <authorList>
            <person name="Lamendella R."/>
        </authorList>
    </citation>
    <scope>NUCLEOTIDE SEQUENCE [LARGE SCALE GENOMIC DNA]</scope>
    <source>
        <strain evidence="2 3">160A</strain>
    </source>
</reference>
<comment type="caution">
    <text evidence="2">The sequence shown here is derived from an EMBL/GenBank/DDBJ whole genome shotgun (WGS) entry which is preliminary data.</text>
</comment>
<keyword evidence="3" id="KW-1185">Reference proteome</keyword>
<dbReference type="Proteomes" id="UP000252733">
    <property type="component" value="Unassembled WGS sequence"/>
</dbReference>
<protein>
    <submittedName>
        <fullName evidence="2">Uncharacterized protein</fullName>
    </submittedName>
</protein>